<evidence type="ECO:0000313" key="2">
    <source>
        <dbReference type="EMBL" id="SDJ61021.1"/>
    </source>
</evidence>
<keyword evidence="1" id="KW-0732">Signal</keyword>
<name>A0A1G8V4P9_9ACTN</name>
<feature type="chain" id="PRO_5011597753" evidence="1">
    <location>
        <begin position="28"/>
        <end position="259"/>
    </location>
</feature>
<feature type="signal peptide" evidence="1">
    <location>
        <begin position="1"/>
        <end position="27"/>
    </location>
</feature>
<reference evidence="2 3" key="1">
    <citation type="submission" date="2016-10" db="EMBL/GenBank/DDBJ databases">
        <authorList>
            <person name="de Groot N.N."/>
        </authorList>
    </citation>
    <scope>NUCLEOTIDE SEQUENCE [LARGE SCALE GENOMIC DNA]</scope>
    <source>
        <strain evidence="2 3">CGMCC 4.5727</strain>
    </source>
</reference>
<evidence type="ECO:0000313" key="3">
    <source>
        <dbReference type="Proteomes" id="UP000199155"/>
    </source>
</evidence>
<dbReference type="EMBL" id="FNFF01000001">
    <property type="protein sequence ID" value="SDJ61021.1"/>
    <property type="molecule type" value="Genomic_DNA"/>
</dbReference>
<proteinExistence type="predicted"/>
<protein>
    <submittedName>
        <fullName evidence="2">Uncharacterized protein</fullName>
    </submittedName>
</protein>
<accession>A0A1G8V4P9</accession>
<dbReference type="Proteomes" id="UP000199155">
    <property type="component" value="Unassembled WGS sequence"/>
</dbReference>
<dbReference type="AlphaFoldDB" id="A0A1G8V4P9"/>
<keyword evidence="3" id="KW-1185">Reference proteome</keyword>
<evidence type="ECO:0000256" key="1">
    <source>
        <dbReference type="SAM" id="SignalP"/>
    </source>
</evidence>
<gene>
    <name evidence="2" type="ORF">SAMN05421806_1011254</name>
</gene>
<organism evidence="2 3">
    <name type="scientific">Streptomyces indicus</name>
    <dbReference type="NCBI Taxonomy" id="417292"/>
    <lineage>
        <taxon>Bacteria</taxon>
        <taxon>Bacillati</taxon>
        <taxon>Actinomycetota</taxon>
        <taxon>Actinomycetes</taxon>
        <taxon>Kitasatosporales</taxon>
        <taxon>Streptomycetaceae</taxon>
        <taxon>Streptomyces</taxon>
    </lineage>
</organism>
<sequence>MTAYRRVSAVAVAALLISGVTAPAALAATPDRAPAASVVAPSPNTALVGAGLTLDLDALLDLEAHGLVAVGIGGAVAVDGEVSLKVGRGSVLTHKNKQIVGGKVLLQGGVELRKGAKKVRVTNLAVDIRTGAITAKVGAKANVRLGAVVKADEVHAELHEGTSKATLSLATDGIALNAAAFADLGTQLGTCIEIDTDTVIDAALDVDLDLAVGAVVDVDLVAALGLDVALDLDLDLGLDLDAILDLDADVDLGLNLGIL</sequence>